<dbReference type="CDD" id="cd24053">
    <property type="entry name" value="ASKHA_NBD_EcPPX-GppA-like"/>
    <property type="match status" value="1"/>
</dbReference>
<evidence type="ECO:0000256" key="1">
    <source>
        <dbReference type="ARBA" id="ARBA00022801"/>
    </source>
</evidence>
<feature type="domain" description="Ppx/GppA phosphatase N-terminal" evidence="2">
    <location>
        <begin position="26"/>
        <end position="305"/>
    </location>
</feature>
<sequence>MDQHLLAAVDLGSNSFRLSIGRVEQHNGHAQIYAIDRLNESVRLAADMGPDRRIHPDAVKRAITILQRFHERIQGFHPNRVRAVATNTFRVASNRDEILPIAEAALGFPIEVISGYEEARLIYAGVNNELPPSSDRRLMVDIGGGSTEVIIGRNTQPLLLSSLPMGCVSFTDRFFGSGLITENRMNQAILAARREVEVIAQQYRKTGWQQAYGSSGTAKGLEAILLGMRFSERGITLEGLHQLRRKLVRDKKVIPADLPGIKAHRAPVLAAGLAIMIALFEELKVTTMQRGEGALRMGVLYDLLGRDSNRDKREETVVQLSKRYHIDLAQAARVKQTAMQLFEQLNLPSNPETKELKLALGWAADLHEVGLSIAHNDYHKHTAYVLDHADMPGFSKDDQSLLAFLTLGQLGKLEKLKLHHAQRADWLTLLCLRLSIMLMRRREDLDSLPLSVQTSTHGATIYADKTWITTRPLSEYSLRTEQSEWAKADVRVKLVYSNALPHIKPN</sequence>
<protein>
    <submittedName>
        <fullName evidence="4">Exopolyphosphatase</fullName>
    </submittedName>
</protein>
<dbReference type="InterPro" id="IPR050273">
    <property type="entry name" value="GppA/Ppx_hydrolase"/>
</dbReference>
<dbReference type="OrthoDB" id="9793035at2"/>
<dbReference type="FunFam" id="3.30.420.150:FF:000001">
    <property type="entry name" value="Guanosine-5'-triphosphate,3'-diphosphate pyrophosphatase"/>
    <property type="match status" value="1"/>
</dbReference>
<dbReference type="Pfam" id="PF21447">
    <property type="entry name" value="Ppx-GppA_III"/>
    <property type="match status" value="1"/>
</dbReference>
<dbReference type="PANTHER" id="PTHR30005">
    <property type="entry name" value="EXOPOLYPHOSPHATASE"/>
    <property type="match status" value="1"/>
</dbReference>
<dbReference type="InterPro" id="IPR048950">
    <property type="entry name" value="Ppx_GppA_C"/>
</dbReference>
<organism evidence="4 5">
    <name type="scientific">Paenalcaligenes hominis</name>
    <dbReference type="NCBI Taxonomy" id="643674"/>
    <lineage>
        <taxon>Bacteria</taxon>
        <taxon>Pseudomonadati</taxon>
        <taxon>Pseudomonadota</taxon>
        <taxon>Betaproteobacteria</taxon>
        <taxon>Burkholderiales</taxon>
        <taxon>Alcaligenaceae</taxon>
        <taxon>Paenalcaligenes</taxon>
    </lineage>
</organism>
<reference evidence="4 5" key="1">
    <citation type="submission" date="2017-01" db="EMBL/GenBank/DDBJ databases">
        <title>Complete Genome Sequence of Paenalcaligenes hominis, Isolated from a paraplegic Patient with neurogenic bladder.</title>
        <authorList>
            <person name="Mukhopadhyay R."/>
            <person name="Joaquin J."/>
            <person name="Hogue R."/>
            <person name="Kilaru A."/>
            <person name="Jospin G."/>
            <person name="Mars K."/>
            <person name="Eisen J.A."/>
            <person name="Chaturvedi V."/>
        </authorList>
    </citation>
    <scope>NUCLEOTIDE SEQUENCE [LARGE SCALE GENOMIC DNA]</scope>
    <source>
        <strain evidence="4 5">15S00501</strain>
    </source>
</reference>
<dbReference type="InterPro" id="IPR043129">
    <property type="entry name" value="ATPase_NBD"/>
</dbReference>
<proteinExistence type="predicted"/>
<dbReference type="InterPro" id="IPR003695">
    <property type="entry name" value="Ppx_GppA_N"/>
</dbReference>
<dbReference type="InterPro" id="IPR030673">
    <property type="entry name" value="PyroPPase_GppA_Ppx"/>
</dbReference>
<dbReference type="PANTHER" id="PTHR30005:SF0">
    <property type="entry name" value="RETROGRADE REGULATION PROTEIN 2"/>
    <property type="match status" value="1"/>
</dbReference>
<dbReference type="Pfam" id="PF02541">
    <property type="entry name" value="Ppx-GppA"/>
    <property type="match status" value="1"/>
</dbReference>
<accession>A0A1U9K1W8</accession>
<dbReference type="Gene3D" id="3.30.420.40">
    <property type="match status" value="1"/>
</dbReference>
<evidence type="ECO:0000259" key="2">
    <source>
        <dbReference type="Pfam" id="PF02541"/>
    </source>
</evidence>
<dbReference type="KEGG" id="phn:PAEH1_11800"/>
<feature type="domain" description="Ppx/GppA phosphatase C-terminal" evidence="3">
    <location>
        <begin position="313"/>
        <end position="482"/>
    </location>
</feature>
<dbReference type="Proteomes" id="UP000189369">
    <property type="component" value="Chromosome"/>
</dbReference>
<keyword evidence="1" id="KW-0378">Hydrolase</keyword>
<name>A0A1U9K1W8_9BURK</name>
<dbReference type="PIRSF" id="PIRSF001267">
    <property type="entry name" value="Pyrophosphatase_GppA_Ppx"/>
    <property type="match status" value="1"/>
</dbReference>
<evidence type="ECO:0000313" key="4">
    <source>
        <dbReference type="EMBL" id="AQS52050.1"/>
    </source>
</evidence>
<dbReference type="AlphaFoldDB" id="A0A1U9K1W8"/>
<dbReference type="EMBL" id="CP019697">
    <property type="protein sequence ID" value="AQS52050.1"/>
    <property type="molecule type" value="Genomic_DNA"/>
</dbReference>
<dbReference type="SUPFAM" id="SSF109604">
    <property type="entry name" value="HD-domain/PDEase-like"/>
    <property type="match status" value="1"/>
</dbReference>
<dbReference type="Gene3D" id="1.10.3210.10">
    <property type="entry name" value="Hypothetical protein af1432"/>
    <property type="match status" value="1"/>
</dbReference>
<dbReference type="Gene3D" id="3.30.420.150">
    <property type="entry name" value="Exopolyphosphatase. Domain 2"/>
    <property type="match status" value="1"/>
</dbReference>
<dbReference type="GO" id="GO:0016462">
    <property type="term" value="F:pyrophosphatase activity"/>
    <property type="evidence" value="ECO:0007669"/>
    <property type="project" value="TreeGrafter"/>
</dbReference>
<dbReference type="STRING" id="643674.PAEH1_11800"/>
<evidence type="ECO:0000313" key="5">
    <source>
        <dbReference type="Proteomes" id="UP000189369"/>
    </source>
</evidence>
<evidence type="ECO:0000259" key="3">
    <source>
        <dbReference type="Pfam" id="PF21447"/>
    </source>
</evidence>
<gene>
    <name evidence="4" type="ORF">PAEH1_11800</name>
</gene>
<dbReference type="SUPFAM" id="SSF53067">
    <property type="entry name" value="Actin-like ATPase domain"/>
    <property type="match status" value="2"/>
</dbReference>